<dbReference type="eggNOG" id="COG1459">
    <property type="taxonomic scope" value="Bacteria"/>
</dbReference>
<evidence type="ECO:0000256" key="6">
    <source>
        <dbReference type="ARBA" id="ARBA00023136"/>
    </source>
</evidence>
<dbReference type="InterPro" id="IPR042094">
    <property type="entry name" value="T2SS_GspF_sf"/>
</dbReference>
<dbReference type="PANTHER" id="PTHR30012">
    <property type="entry name" value="GENERAL SECRETION PATHWAY PROTEIN"/>
    <property type="match status" value="1"/>
</dbReference>
<feature type="transmembrane region" description="Helical" evidence="7">
    <location>
        <begin position="320"/>
        <end position="344"/>
    </location>
</feature>
<dbReference type="AlphaFoldDB" id="D2R1U3"/>
<feature type="transmembrane region" description="Helical" evidence="7">
    <location>
        <begin position="112"/>
        <end position="135"/>
    </location>
</feature>
<dbReference type="HOGENOM" id="CLU_769247_0_0_0"/>
<evidence type="ECO:0000259" key="8">
    <source>
        <dbReference type="Pfam" id="PF00482"/>
    </source>
</evidence>
<evidence type="ECO:0000256" key="1">
    <source>
        <dbReference type="ARBA" id="ARBA00004651"/>
    </source>
</evidence>
<dbReference type="InterPro" id="IPR018076">
    <property type="entry name" value="T2SS_GspF_dom"/>
</dbReference>
<comment type="subcellular location">
    <subcellularLocation>
        <location evidence="1">Cell membrane</location>
        <topology evidence="1">Multi-pass membrane protein</topology>
    </subcellularLocation>
</comment>
<dbReference type="OrthoDB" id="279749at2"/>
<dbReference type="GO" id="GO:0005886">
    <property type="term" value="C:plasma membrane"/>
    <property type="evidence" value="ECO:0007669"/>
    <property type="project" value="UniProtKB-SubCell"/>
</dbReference>
<dbReference type="Gene3D" id="1.20.81.30">
    <property type="entry name" value="Type II secretion system (T2SS), domain F"/>
    <property type="match status" value="1"/>
</dbReference>
<evidence type="ECO:0000256" key="3">
    <source>
        <dbReference type="ARBA" id="ARBA00022475"/>
    </source>
</evidence>
<evidence type="ECO:0000256" key="7">
    <source>
        <dbReference type="SAM" id="Phobius"/>
    </source>
</evidence>
<keyword evidence="4 7" id="KW-0812">Transmembrane</keyword>
<dbReference type="STRING" id="530564.Psta_2138"/>
<feature type="transmembrane region" description="Helical" evidence="7">
    <location>
        <begin position="167"/>
        <end position="189"/>
    </location>
</feature>
<organism evidence="9 10">
    <name type="scientific">Pirellula staleyi (strain ATCC 27377 / DSM 6068 / ICPB 4128)</name>
    <name type="common">Pirella staleyi</name>
    <dbReference type="NCBI Taxonomy" id="530564"/>
    <lineage>
        <taxon>Bacteria</taxon>
        <taxon>Pseudomonadati</taxon>
        <taxon>Planctomycetota</taxon>
        <taxon>Planctomycetia</taxon>
        <taxon>Pirellulales</taxon>
        <taxon>Pirellulaceae</taxon>
        <taxon>Pirellula</taxon>
    </lineage>
</organism>
<dbReference type="Proteomes" id="UP000001887">
    <property type="component" value="Chromosome"/>
</dbReference>
<comment type="similarity">
    <text evidence="2">Belongs to the GSP F family.</text>
</comment>
<dbReference type="KEGG" id="psl:Psta_2138"/>
<proteinExistence type="inferred from homology"/>
<dbReference type="PANTHER" id="PTHR30012:SF0">
    <property type="entry name" value="TYPE II SECRETION SYSTEM PROTEIN F-RELATED"/>
    <property type="match status" value="1"/>
</dbReference>
<evidence type="ECO:0000256" key="5">
    <source>
        <dbReference type="ARBA" id="ARBA00022989"/>
    </source>
</evidence>
<keyword evidence="6 7" id="KW-0472">Membrane</keyword>
<sequence length="355" mass="38690">MDQRTSSVLGIEQLACLHDEIAAISRAKLPLGDALTAFGNDVPGKLGAAAREVGSRIASGESLEQAVGAVSSHWPQAYSAVVKIGVRVGRLPAALEAIADVSRTIVAARRAVLSAMIPPLFVFFLGYGLLLFFIATSAQTMLDFALELKVPRIEQLQSIFDATRSTMWLWGPAIPLLIIAYLAFSWFRLGRTIRVSPERGRRSLHPVRRLASLQAFQMQATFCDLLALLVENQVPLPEAIRLAQRALGPSLEHPSLEVWATALERGERAPRFPEVLPSALEAALTSGDPRANALVLRAIATERRREAASGLYWLTTKFPLIAVFLFAGSMAITYVAVTIVPWMLMLNRLSTLEGL</sequence>
<name>D2R1U3_PIRSD</name>
<evidence type="ECO:0000256" key="4">
    <source>
        <dbReference type="ARBA" id="ARBA00022692"/>
    </source>
</evidence>
<protein>
    <submittedName>
        <fullName evidence="9">Type II secretion system protein</fullName>
    </submittedName>
</protein>
<gene>
    <name evidence="9" type="ordered locus">Psta_2138</name>
</gene>
<dbReference type="EMBL" id="CP001848">
    <property type="protein sequence ID" value="ADB16812.1"/>
    <property type="molecule type" value="Genomic_DNA"/>
</dbReference>
<evidence type="ECO:0000256" key="2">
    <source>
        <dbReference type="ARBA" id="ARBA00005745"/>
    </source>
</evidence>
<keyword evidence="5 7" id="KW-1133">Transmembrane helix</keyword>
<keyword evidence="10" id="KW-1185">Reference proteome</keyword>
<feature type="domain" description="Type II secretion system protein GspF" evidence="8">
    <location>
        <begin position="20"/>
        <end position="135"/>
    </location>
</feature>
<evidence type="ECO:0000313" key="9">
    <source>
        <dbReference type="EMBL" id="ADB16812.1"/>
    </source>
</evidence>
<accession>D2R1U3</accession>
<dbReference type="Pfam" id="PF00482">
    <property type="entry name" value="T2SSF"/>
    <property type="match status" value="1"/>
</dbReference>
<evidence type="ECO:0000313" key="10">
    <source>
        <dbReference type="Proteomes" id="UP000001887"/>
    </source>
</evidence>
<dbReference type="InterPro" id="IPR003004">
    <property type="entry name" value="GspF/PilC"/>
</dbReference>
<keyword evidence="3" id="KW-1003">Cell membrane</keyword>
<reference evidence="9 10" key="1">
    <citation type="journal article" date="2009" name="Stand. Genomic Sci.">
        <title>Complete genome sequence of Pirellula staleyi type strain (ATCC 27377).</title>
        <authorList>
            <person name="Clum A."/>
            <person name="Tindall B.J."/>
            <person name="Sikorski J."/>
            <person name="Ivanova N."/>
            <person name="Mavrommatis K."/>
            <person name="Lucas S."/>
            <person name="Glavina del Rio T."/>
            <person name="Nolan M."/>
            <person name="Chen F."/>
            <person name="Tice H."/>
            <person name="Pitluck S."/>
            <person name="Cheng J.F."/>
            <person name="Chertkov O."/>
            <person name="Brettin T."/>
            <person name="Han C."/>
            <person name="Detter J.C."/>
            <person name="Kuske C."/>
            <person name="Bruce D."/>
            <person name="Goodwin L."/>
            <person name="Ovchinikova G."/>
            <person name="Pati A."/>
            <person name="Mikhailova N."/>
            <person name="Chen A."/>
            <person name="Palaniappan K."/>
            <person name="Land M."/>
            <person name="Hauser L."/>
            <person name="Chang Y.J."/>
            <person name="Jeffries C.D."/>
            <person name="Chain P."/>
            <person name="Rohde M."/>
            <person name="Goker M."/>
            <person name="Bristow J."/>
            <person name="Eisen J.A."/>
            <person name="Markowitz V."/>
            <person name="Hugenholtz P."/>
            <person name="Kyrpides N.C."/>
            <person name="Klenk H.P."/>
            <person name="Lapidus A."/>
        </authorList>
    </citation>
    <scope>NUCLEOTIDE SEQUENCE [LARGE SCALE GENOMIC DNA]</scope>
    <source>
        <strain evidence="10">ATCC 27377 / DSM 6068 / ICPB 4128</strain>
    </source>
</reference>